<dbReference type="Pfam" id="PF25876">
    <property type="entry name" value="HH_MFP_RND"/>
    <property type="match status" value="1"/>
</dbReference>
<dbReference type="AlphaFoldDB" id="A0A177SR91"/>
<reference evidence="11 12" key="1">
    <citation type="submission" date="2016-03" db="EMBL/GenBank/DDBJ databases">
        <title>Draft Genome Assembly of Pseudomonas putida strain CBF10-2.</title>
        <authorList>
            <person name="Iyer R.S."/>
            <person name="Damania A."/>
        </authorList>
    </citation>
    <scope>NUCLEOTIDE SEQUENCE [LARGE SCALE GENOMIC DNA]</scope>
    <source>
        <strain evidence="11 12">CBF10-2</strain>
    </source>
</reference>
<accession>A0A177SR91</accession>
<dbReference type="PANTHER" id="PTHR30469">
    <property type="entry name" value="MULTIDRUG RESISTANCE PROTEIN MDTA"/>
    <property type="match status" value="1"/>
</dbReference>
<feature type="domain" description="Multidrug resistance protein MdtA-like alpha-helical hairpin" evidence="8">
    <location>
        <begin position="107"/>
        <end position="176"/>
    </location>
</feature>
<evidence type="ECO:0000256" key="2">
    <source>
        <dbReference type="ARBA" id="ARBA00004635"/>
    </source>
</evidence>
<dbReference type="Gene3D" id="2.40.50.100">
    <property type="match status" value="1"/>
</dbReference>
<dbReference type="PANTHER" id="PTHR30469:SF12">
    <property type="entry name" value="MULTIDRUG RESISTANCE PROTEIN MDTA"/>
    <property type="match status" value="1"/>
</dbReference>
<feature type="domain" description="Multidrug resistance protein MdtA-like barrel-sandwich hybrid" evidence="9">
    <location>
        <begin position="68"/>
        <end position="205"/>
    </location>
</feature>
<dbReference type="InterPro" id="IPR058626">
    <property type="entry name" value="MdtA-like_b-barrel"/>
</dbReference>
<comment type="similarity">
    <text evidence="3">Belongs to the membrane fusion protein (MFP) (TC 8.A.1) family.</text>
</comment>
<dbReference type="GO" id="GO:0015562">
    <property type="term" value="F:efflux transmembrane transporter activity"/>
    <property type="evidence" value="ECO:0007669"/>
    <property type="project" value="TreeGrafter"/>
</dbReference>
<comment type="subcellular location">
    <subcellularLocation>
        <location evidence="1">Cell inner membrane</location>
    </subcellularLocation>
    <subcellularLocation>
        <location evidence="2">Membrane</location>
        <topology evidence="2">Lipid-anchor</topology>
    </subcellularLocation>
</comment>
<keyword evidence="7" id="KW-0472">Membrane</keyword>
<evidence type="ECO:0000256" key="5">
    <source>
        <dbReference type="ARBA" id="ARBA00022519"/>
    </source>
</evidence>
<evidence type="ECO:0000256" key="6">
    <source>
        <dbReference type="ARBA" id="ARBA00023054"/>
    </source>
</evidence>
<evidence type="ECO:0000259" key="9">
    <source>
        <dbReference type="Pfam" id="PF25917"/>
    </source>
</evidence>
<proteinExistence type="inferred from homology"/>
<protein>
    <submittedName>
        <fullName evidence="11">Efflux transporter periplasmic adaptor subunit</fullName>
    </submittedName>
</protein>
<evidence type="ECO:0000256" key="1">
    <source>
        <dbReference type="ARBA" id="ARBA00004533"/>
    </source>
</evidence>
<keyword evidence="4" id="KW-1003">Cell membrane</keyword>
<dbReference type="EMBL" id="LUCV01000015">
    <property type="protein sequence ID" value="OAI92851.1"/>
    <property type="molecule type" value="Genomic_DNA"/>
</dbReference>
<keyword evidence="6" id="KW-0175">Coiled coil</keyword>
<sequence length="391" mass="42015">MRISSPRTLLVLLAIVLLAGAAWFVNKRPQAARPMASSAIPVSVIAVQREDVPRLLSAIGTVQSLHSVVIRPQVEGVLTRIAVQEGQEVHKGDLLATLDDRAIRASLDQARAQLGQSQAQLQVAQTDLKRYRLLSEDNGISRQTLDQQQALVNQLQATLLGNQANIAAAEVQLSYTRILSPVSGRVGIRNVDEGNLVRSTDTQGLFSVTRLDPINVEFSVPQSWLPTLQQLTASREAAPIKAYLEGDGDTGGQLLGEGRLSLIDNQIAAGTGTLRAKATFANPDARLWPGQLVTLRVQTGIERDALVVPPGVVRQGVDKHFVYRIAGDKAEAVPVKVTYQDSKLSVITGVEANDRLVADGQSRLKPGATVEILEARPASEDVARSEASVQP</sequence>
<dbReference type="Gene3D" id="2.40.30.170">
    <property type="match status" value="1"/>
</dbReference>
<dbReference type="InterPro" id="IPR058625">
    <property type="entry name" value="MdtA-like_BSH"/>
</dbReference>
<dbReference type="SUPFAM" id="SSF111369">
    <property type="entry name" value="HlyD-like secretion proteins"/>
    <property type="match status" value="1"/>
</dbReference>
<dbReference type="GO" id="GO:1990281">
    <property type="term" value="C:efflux pump complex"/>
    <property type="evidence" value="ECO:0007669"/>
    <property type="project" value="TreeGrafter"/>
</dbReference>
<dbReference type="InterPro" id="IPR006143">
    <property type="entry name" value="RND_pump_MFP"/>
</dbReference>
<evidence type="ECO:0000256" key="3">
    <source>
        <dbReference type="ARBA" id="ARBA00009477"/>
    </source>
</evidence>
<dbReference type="Proteomes" id="UP000077752">
    <property type="component" value="Unassembled WGS sequence"/>
</dbReference>
<dbReference type="InterPro" id="IPR058624">
    <property type="entry name" value="MdtA-like_HH"/>
</dbReference>
<evidence type="ECO:0000256" key="7">
    <source>
        <dbReference type="ARBA" id="ARBA00023136"/>
    </source>
</evidence>
<organism evidence="11 12">
    <name type="scientific">Pseudomonas putida</name>
    <name type="common">Arthrobacter siderocapsulatus</name>
    <dbReference type="NCBI Taxonomy" id="303"/>
    <lineage>
        <taxon>Bacteria</taxon>
        <taxon>Pseudomonadati</taxon>
        <taxon>Pseudomonadota</taxon>
        <taxon>Gammaproteobacteria</taxon>
        <taxon>Pseudomonadales</taxon>
        <taxon>Pseudomonadaceae</taxon>
        <taxon>Pseudomonas</taxon>
    </lineage>
</organism>
<dbReference type="Pfam" id="PF25917">
    <property type="entry name" value="BSH_RND"/>
    <property type="match status" value="1"/>
</dbReference>
<dbReference type="Gene3D" id="1.10.287.470">
    <property type="entry name" value="Helix hairpin bin"/>
    <property type="match status" value="1"/>
</dbReference>
<evidence type="ECO:0000313" key="11">
    <source>
        <dbReference type="EMBL" id="OAI92851.1"/>
    </source>
</evidence>
<comment type="caution">
    <text evidence="11">The sequence shown here is derived from an EMBL/GenBank/DDBJ whole genome shotgun (WGS) entry which is preliminary data.</text>
</comment>
<gene>
    <name evidence="11" type="ORF">AYO28_16655</name>
</gene>
<name>A0A177SR91_PSEPU</name>
<dbReference type="Pfam" id="PF25944">
    <property type="entry name" value="Beta-barrel_RND"/>
    <property type="match status" value="1"/>
</dbReference>
<evidence type="ECO:0000313" key="12">
    <source>
        <dbReference type="Proteomes" id="UP000077752"/>
    </source>
</evidence>
<evidence type="ECO:0000259" key="10">
    <source>
        <dbReference type="Pfam" id="PF25944"/>
    </source>
</evidence>
<evidence type="ECO:0000259" key="8">
    <source>
        <dbReference type="Pfam" id="PF25876"/>
    </source>
</evidence>
<dbReference type="Gene3D" id="2.40.420.20">
    <property type="match status" value="1"/>
</dbReference>
<evidence type="ECO:0000256" key="4">
    <source>
        <dbReference type="ARBA" id="ARBA00022475"/>
    </source>
</evidence>
<feature type="domain" description="Multidrug resistance protein MdtA-like beta-barrel" evidence="10">
    <location>
        <begin position="213"/>
        <end position="300"/>
    </location>
</feature>
<dbReference type="RefSeq" id="WP_064302721.1">
    <property type="nucleotide sequence ID" value="NZ_LUCV01000015.1"/>
</dbReference>
<dbReference type="NCBIfam" id="TIGR01730">
    <property type="entry name" value="RND_mfp"/>
    <property type="match status" value="1"/>
</dbReference>
<keyword evidence="5" id="KW-0997">Cell inner membrane</keyword>